<accession>J3LJQ7</accession>
<sequence>VQLWLEYFCSRSIFFETPTLRGKCVLLYHFGDYVPANAYVPRQSASSTGMCLQISK</sequence>
<reference evidence="1" key="1">
    <citation type="journal article" date="2013" name="Nat. Commun.">
        <title>Whole-genome sequencing of Oryza brachyantha reveals mechanisms underlying Oryza genome evolution.</title>
        <authorList>
            <person name="Chen J."/>
            <person name="Huang Q."/>
            <person name="Gao D."/>
            <person name="Wang J."/>
            <person name="Lang Y."/>
            <person name="Liu T."/>
            <person name="Li B."/>
            <person name="Bai Z."/>
            <person name="Luis Goicoechea J."/>
            <person name="Liang C."/>
            <person name="Chen C."/>
            <person name="Zhang W."/>
            <person name="Sun S."/>
            <person name="Liao Y."/>
            <person name="Zhang X."/>
            <person name="Yang L."/>
            <person name="Song C."/>
            <person name="Wang M."/>
            <person name="Shi J."/>
            <person name="Liu G."/>
            <person name="Liu J."/>
            <person name="Zhou H."/>
            <person name="Zhou W."/>
            <person name="Yu Q."/>
            <person name="An N."/>
            <person name="Chen Y."/>
            <person name="Cai Q."/>
            <person name="Wang B."/>
            <person name="Liu B."/>
            <person name="Min J."/>
            <person name="Huang Y."/>
            <person name="Wu H."/>
            <person name="Li Z."/>
            <person name="Zhang Y."/>
            <person name="Yin Y."/>
            <person name="Song W."/>
            <person name="Jiang J."/>
            <person name="Jackson S.A."/>
            <person name="Wing R.A."/>
            <person name="Wang J."/>
            <person name="Chen M."/>
        </authorList>
    </citation>
    <scope>NUCLEOTIDE SEQUENCE [LARGE SCALE GENOMIC DNA]</scope>
    <source>
        <strain evidence="1">cv. IRGC 101232</strain>
    </source>
</reference>
<dbReference type="AlphaFoldDB" id="J3LJQ7"/>
<dbReference type="Proteomes" id="UP000006038">
    <property type="component" value="Chromosome 3"/>
</dbReference>
<dbReference type="Gramene" id="OB03G12830.1">
    <property type="protein sequence ID" value="OB03G12830.1"/>
    <property type="gene ID" value="OB03G12830"/>
</dbReference>
<protein>
    <submittedName>
        <fullName evidence="1">Uncharacterized protein</fullName>
    </submittedName>
</protein>
<organism evidence="1">
    <name type="scientific">Oryza brachyantha</name>
    <name type="common">malo sina</name>
    <dbReference type="NCBI Taxonomy" id="4533"/>
    <lineage>
        <taxon>Eukaryota</taxon>
        <taxon>Viridiplantae</taxon>
        <taxon>Streptophyta</taxon>
        <taxon>Embryophyta</taxon>
        <taxon>Tracheophyta</taxon>
        <taxon>Spermatophyta</taxon>
        <taxon>Magnoliopsida</taxon>
        <taxon>Liliopsida</taxon>
        <taxon>Poales</taxon>
        <taxon>Poaceae</taxon>
        <taxon>BOP clade</taxon>
        <taxon>Oryzoideae</taxon>
        <taxon>Oryzeae</taxon>
        <taxon>Oryzinae</taxon>
        <taxon>Oryza</taxon>
    </lineage>
</organism>
<proteinExistence type="predicted"/>
<name>J3LJQ7_ORYBR</name>
<keyword evidence="2" id="KW-1185">Reference proteome</keyword>
<dbReference type="HOGENOM" id="CLU_3020480_0_0_1"/>
<reference evidence="1" key="2">
    <citation type="submission" date="2013-04" db="UniProtKB">
        <authorList>
            <consortium name="EnsemblPlants"/>
        </authorList>
    </citation>
    <scope>IDENTIFICATION</scope>
</reference>
<dbReference type="EnsemblPlants" id="OB03G12830.1">
    <property type="protein sequence ID" value="OB03G12830.1"/>
    <property type="gene ID" value="OB03G12830"/>
</dbReference>
<evidence type="ECO:0000313" key="2">
    <source>
        <dbReference type="Proteomes" id="UP000006038"/>
    </source>
</evidence>
<evidence type="ECO:0000313" key="1">
    <source>
        <dbReference type="EnsemblPlants" id="OB03G12830.1"/>
    </source>
</evidence>